<accession>A0ACB8QGJ7</accession>
<reference evidence="1" key="1">
    <citation type="submission" date="2021-02" db="EMBL/GenBank/DDBJ databases">
        <authorList>
            <consortium name="DOE Joint Genome Institute"/>
            <person name="Ahrendt S."/>
            <person name="Looney B.P."/>
            <person name="Miyauchi S."/>
            <person name="Morin E."/>
            <person name="Drula E."/>
            <person name="Courty P.E."/>
            <person name="Chicoki N."/>
            <person name="Fauchery L."/>
            <person name="Kohler A."/>
            <person name="Kuo A."/>
            <person name="Labutti K."/>
            <person name="Pangilinan J."/>
            <person name="Lipzen A."/>
            <person name="Riley R."/>
            <person name="Andreopoulos W."/>
            <person name="He G."/>
            <person name="Johnson J."/>
            <person name="Barry K.W."/>
            <person name="Grigoriev I.V."/>
            <person name="Nagy L."/>
            <person name="Hibbett D."/>
            <person name="Henrissat B."/>
            <person name="Matheny P.B."/>
            <person name="Labbe J."/>
            <person name="Martin F."/>
        </authorList>
    </citation>
    <scope>NUCLEOTIDE SEQUENCE</scope>
    <source>
        <strain evidence="1">EC-137</strain>
    </source>
</reference>
<proteinExistence type="predicted"/>
<comment type="caution">
    <text evidence="1">The sequence shown here is derived from an EMBL/GenBank/DDBJ whole genome shotgun (WGS) entry which is preliminary data.</text>
</comment>
<dbReference type="Proteomes" id="UP000814128">
    <property type="component" value="Unassembled WGS sequence"/>
</dbReference>
<reference evidence="1" key="2">
    <citation type="journal article" date="2022" name="New Phytol.">
        <title>Evolutionary transition to the ectomycorrhizal habit in the genomes of a hyperdiverse lineage of mushroom-forming fungi.</title>
        <authorList>
            <person name="Looney B."/>
            <person name="Miyauchi S."/>
            <person name="Morin E."/>
            <person name="Drula E."/>
            <person name="Courty P.E."/>
            <person name="Kohler A."/>
            <person name="Kuo A."/>
            <person name="LaButti K."/>
            <person name="Pangilinan J."/>
            <person name="Lipzen A."/>
            <person name="Riley R."/>
            <person name="Andreopoulos W."/>
            <person name="He G."/>
            <person name="Johnson J."/>
            <person name="Nolan M."/>
            <person name="Tritt A."/>
            <person name="Barry K.W."/>
            <person name="Grigoriev I.V."/>
            <person name="Nagy L.G."/>
            <person name="Hibbett D."/>
            <person name="Henrissat B."/>
            <person name="Matheny P.B."/>
            <person name="Labbe J."/>
            <person name="Martin F.M."/>
        </authorList>
    </citation>
    <scope>NUCLEOTIDE SEQUENCE</scope>
    <source>
        <strain evidence="1">EC-137</strain>
    </source>
</reference>
<protein>
    <submittedName>
        <fullName evidence="1">snRNA-activating protein of 50kDa MW C terminal-domain-containing protein</fullName>
    </submittedName>
</protein>
<feature type="non-terminal residue" evidence="1">
    <location>
        <position position="1"/>
    </location>
</feature>
<evidence type="ECO:0000313" key="1">
    <source>
        <dbReference type="EMBL" id="KAI0030958.1"/>
    </source>
</evidence>
<gene>
    <name evidence="1" type="ORF">K488DRAFT_53117</name>
</gene>
<keyword evidence="2" id="KW-1185">Reference proteome</keyword>
<evidence type="ECO:0000313" key="2">
    <source>
        <dbReference type="Proteomes" id="UP000814128"/>
    </source>
</evidence>
<sequence>VADMKRELTDVLEDPVLYAYVKDQHDKSVQSIYEAMKKTKIRRKRKHDDTVEPPESTKTRTAELQGKLDTISLKCWPLDLGAAMFVRGSRYTDYNSVHKLKFTGKGAKRRPDDLIIIASVYSHVAYTWNLVERCSQHALLSSQTLGDLYDIIPCLSNELPQEVYEGQVFKKFDPGNRADPSGMVAVIEGTAYGDGFADPDYAVPTDTLHSKLVQTVSTGVRKGSTDVDETYFNQLALRLNEPYWLLHEGNCEHYIVIDEIRLAHADDPLDGFPLTLHITPPGLDNCRACQKVPAVHSVVGDVRLGESPCVLCSPCWRAMGPGDQEVRVHSLPKYEHGWILGKTAEDELRT</sequence>
<organism evidence="1 2">
    <name type="scientific">Vararia minispora EC-137</name>
    <dbReference type="NCBI Taxonomy" id="1314806"/>
    <lineage>
        <taxon>Eukaryota</taxon>
        <taxon>Fungi</taxon>
        <taxon>Dikarya</taxon>
        <taxon>Basidiomycota</taxon>
        <taxon>Agaricomycotina</taxon>
        <taxon>Agaricomycetes</taxon>
        <taxon>Russulales</taxon>
        <taxon>Lachnocladiaceae</taxon>
        <taxon>Vararia</taxon>
    </lineage>
</organism>
<name>A0ACB8QGJ7_9AGAM</name>
<dbReference type="EMBL" id="MU273599">
    <property type="protein sequence ID" value="KAI0030958.1"/>
    <property type="molecule type" value="Genomic_DNA"/>
</dbReference>